<name>A0AA40EJS1_9PEZI</name>
<feature type="region of interest" description="Disordered" evidence="1">
    <location>
        <begin position="419"/>
        <end position="480"/>
    </location>
</feature>
<gene>
    <name evidence="2" type="ORF">B0T18DRAFT_331024</name>
</gene>
<reference evidence="2" key="1">
    <citation type="submission" date="2023-06" db="EMBL/GenBank/DDBJ databases">
        <title>Genome-scale phylogeny and comparative genomics of the fungal order Sordariales.</title>
        <authorList>
            <consortium name="Lawrence Berkeley National Laboratory"/>
            <person name="Hensen N."/>
            <person name="Bonometti L."/>
            <person name="Westerberg I."/>
            <person name="Brannstrom I.O."/>
            <person name="Guillou S."/>
            <person name="Cros-Aarteil S."/>
            <person name="Calhoun S."/>
            <person name="Haridas S."/>
            <person name="Kuo A."/>
            <person name="Mondo S."/>
            <person name="Pangilinan J."/>
            <person name="Riley R."/>
            <person name="LaButti K."/>
            <person name="Andreopoulos B."/>
            <person name="Lipzen A."/>
            <person name="Chen C."/>
            <person name="Yanf M."/>
            <person name="Daum C."/>
            <person name="Ng V."/>
            <person name="Clum A."/>
            <person name="Steindorff A."/>
            <person name="Ohm R."/>
            <person name="Martin F."/>
            <person name="Silar P."/>
            <person name="Natvig D."/>
            <person name="Lalanne C."/>
            <person name="Gautier V."/>
            <person name="Ament-velasquez S.L."/>
            <person name="Kruys A."/>
            <person name="Hutchinson M.I."/>
            <person name="Powell A.J."/>
            <person name="Barry K."/>
            <person name="Miller A.N."/>
            <person name="Grigoriev I.V."/>
            <person name="Debuchy R."/>
            <person name="Gladieux P."/>
            <person name="Thoren M.H."/>
            <person name="Johannesson H."/>
        </authorList>
    </citation>
    <scope>NUCLEOTIDE SEQUENCE</scope>
    <source>
        <strain evidence="2">SMH3187-1</strain>
    </source>
</reference>
<organism evidence="2 3">
    <name type="scientific">Schizothecium vesticola</name>
    <dbReference type="NCBI Taxonomy" id="314040"/>
    <lineage>
        <taxon>Eukaryota</taxon>
        <taxon>Fungi</taxon>
        <taxon>Dikarya</taxon>
        <taxon>Ascomycota</taxon>
        <taxon>Pezizomycotina</taxon>
        <taxon>Sordariomycetes</taxon>
        <taxon>Sordariomycetidae</taxon>
        <taxon>Sordariales</taxon>
        <taxon>Schizotheciaceae</taxon>
        <taxon>Schizothecium</taxon>
    </lineage>
</organism>
<comment type="caution">
    <text evidence="2">The sequence shown here is derived from an EMBL/GenBank/DDBJ whole genome shotgun (WGS) entry which is preliminary data.</text>
</comment>
<evidence type="ECO:0008006" key="4">
    <source>
        <dbReference type="Google" id="ProtNLM"/>
    </source>
</evidence>
<feature type="compositionally biased region" description="Low complexity" evidence="1">
    <location>
        <begin position="20"/>
        <end position="32"/>
    </location>
</feature>
<evidence type="ECO:0000313" key="3">
    <source>
        <dbReference type="Proteomes" id="UP001172155"/>
    </source>
</evidence>
<sequence length="558" mass="60612">MASSLGSAPLPHRSVANIRSPGPGSASGPSTPLRGIQSSFGSPSSLRADEDLLLIELGTRKLHIGFAGDPVPRGSVWFGPDQQRRVGDFRVWQPDHKDNWKQRAACGQWGQDHELWKSDVRGLDLGLVSDKIERAVREALTKYMLIDSRPRRMVCVLPSGLPIPMLSTTLNTLFGRFAPPTISLLSVPIALVVGAGVRSALVIDLGWSETVVTGIYEYREVHTSSSIRGGRMLTEQTHKFLAARLGQGQDSTSAGATEYLLSFEECNDIACRLVWCKPSSHSTTGTPDDGLATVDEQDETEAHTHHDLNPQIDIPLRSCEPPKSLSVPFDELTEPCENAFFDDSRYSRASFDDHELPVHILIYRALLQLPLDVRSLCMSRIIFTGGCANVLGLRKRIFDDVSHLIQERGWDHVMGKAADEVRKKSQTKTQGTQPAGNGGGSKSPRDDQSNIWHDAANSSPDADPIEEQLKKASSSRPTVKGEMRAIESLGSWSGASLITQLKAPAIATIDRDIWQQQGAAGASRATEVDPKGQRQSLGPGGLIRGAASSWTLGVWGVA</sequence>
<feature type="region of interest" description="Disordered" evidence="1">
    <location>
        <begin position="518"/>
        <end position="542"/>
    </location>
</feature>
<dbReference type="InterPro" id="IPR004000">
    <property type="entry name" value="Actin"/>
</dbReference>
<dbReference type="AlphaFoldDB" id="A0AA40EJS1"/>
<dbReference type="Gene3D" id="3.30.420.40">
    <property type="match status" value="2"/>
</dbReference>
<dbReference type="Gene3D" id="3.90.640.10">
    <property type="entry name" value="Actin, Chain A, domain 4"/>
    <property type="match status" value="1"/>
</dbReference>
<protein>
    <recommendedName>
        <fullName evidence="4">Actin-like ATPase domain-containing protein</fullName>
    </recommendedName>
</protein>
<dbReference type="Proteomes" id="UP001172155">
    <property type="component" value="Unassembled WGS sequence"/>
</dbReference>
<accession>A0AA40EJS1</accession>
<feature type="region of interest" description="Disordered" evidence="1">
    <location>
        <begin position="1"/>
        <end position="42"/>
    </location>
</feature>
<evidence type="ECO:0000313" key="2">
    <source>
        <dbReference type="EMBL" id="KAK0740637.1"/>
    </source>
</evidence>
<dbReference type="PANTHER" id="PTHR11937">
    <property type="entry name" value="ACTIN"/>
    <property type="match status" value="1"/>
</dbReference>
<proteinExistence type="predicted"/>
<keyword evidence="3" id="KW-1185">Reference proteome</keyword>
<dbReference type="InterPro" id="IPR043129">
    <property type="entry name" value="ATPase_NBD"/>
</dbReference>
<evidence type="ECO:0000256" key="1">
    <source>
        <dbReference type="SAM" id="MobiDB-lite"/>
    </source>
</evidence>
<dbReference type="SMART" id="SM00268">
    <property type="entry name" value="ACTIN"/>
    <property type="match status" value="1"/>
</dbReference>
<dbReference type="EMBL" id="JAUKUD010000006">
    <property type="protein sequence ID" value="KAK0740637.1"/>
    <property type="molecule type" value="Genomic_DNA"/>
</dbReference>
<dbReference type="SUPFAM" id="SSF53067">
    <property type="entry name" value="Actin-like ATPase domain"/>
    <property type="match status" value="1"/>
</dbReference>